<dbReference type="EMBL" id="KV722729">
    <property type="protein sequence ID" value="OCH84071.1"/>
    <property type="molecule type" value="Genomic_DNA"/>
</dbReference>
<accession>A0A8E2DEM7</accession>
<name>A0A8E2DEM7_9APHY</name>
<proteinExistence type="predicted"/>
<reference evidence="1 2" key="1">
    <citation type="submission" date="2016-07" db="EMBL/GenBank/DDBJ databases">
        <title>Draft genome of the white-rot fungus Obba rivulosa 3A-2.</title>
        <authorList>
            <consortium name="DOE Joint Genome Institute"/>
            <person name="Miettinen O."/>
            <person name="Riley R."/>
            <person name="Acob R."/>
            <person name="Barry K."/>
            <person name="Cullen D."/>
            <person name="De Vries R."/>
            <person name="Hainaut M."/>
            <person name="Hatakka A."/>
            <person name="Henrissat B."/>
            <person name="Hilden K."/>
            <person name="Kuo R."/>
            <person name="Labutti K."/>
            <person name="Lipzen A."/>
            <person name="Makela M.R."/>
            <person name="Sandor L."/>
            <person name="Spatafora J.W."/>
            <person name="Grigoriev I.V."/>
            <person name="Hibbett D.S."/>
        </authorList>
    </citation>
    <scope>NUCLEOTIDE SEQUENCE [LARGE SCALE GENOMIC DNA]</scope>
    <source>
        <strain evidence="1 2">3A-2</strain>
    </source>
</reference>
<protein>
    <submittedName>
        <fullName evidence="1">Uncharacterized protein</fullName>
    </submittedName>
</protein>
<organism evidence="1 2">
    <name type="scientific">Obba rivulosa</name>
    <dbReference type="NCBI Taxonomy" id="1052685"/>
    <lineage>
        <taxon>Eukaryota</taxon>
        <taxon>Fungi</taxon>
        <taxon>Dikarya</taxon>
        <taxon>Basidiomycota</taxon>
        <taxon>Agaricomycotina</taxon>
        <taxon>Agaricomycetes</taxon>
        <taxon>Polyporales</taxon>
        <taxon>Gelatoporiaceae</taxon>
        <taxon>Obba</taxon>
    </lineage>
</organism>
<keyword evidence="2" id="KW-1185">Reference proteome</keyword>
<evidence type="ECO:0000313" key="1">
    <source>
        <dbReference type="EMBL" id="OCH84071.1"/>
    </source>
</evidence>
<dbReference type="AlphaFoldDB" id="A0A8E2DEM7"/>
<dbReference type="Proteomes" id="UP000250043">
    <property type="component" value="Unassembled WGS sequence"/>
</dbReference>
<gene>
    <name evidence="1" type="ORF">OBBRIDRAFT_799399</name>
</gene>
<evidence type="ECO:0000313" key="2">
    <source>
        <dbReference type="Proteomes" id="UP000250043"/>
    </source>
</evidence>
<sequence>MSIHGQKRRTLAAISWRTPCTRVHLMQPAEPHIFLVRVTFIQGMRSQSRCLPAVPCPSPNLISTRTGSGGGLGVQGILLEADDIQHTPLPRTVHSRANYELSWPSLLVLTGCVRVC</sequence>